<proteinExistence type="predicted"/>
<evidence type="ECO:0000313" key="8">
    <source>
        <dbReference type="Proteomes" id="UP001549119"/>
    </source>
</evidence>
<keyword evidence="2" id="KW-1003">Cell membrane</keyword>
<evidence type="ECO:0000313" key="7">
    <source>
        <dbReference type="EMBL" id="MET3865039.1"/>
    </source>
</evidence>
<evidence type="ECO:0000259" key="6">
    <source>
        <dbReference type="SMART" id="SM01049"/>
    </source>
</evidence>
<keyword evidence="4" id="KW-1133">Transmembrane helix</keyword>
<comment type="caution">
    <text evidence="7">The sequence shown here is derived from an EMBL/GenBank/DDBJ whole genome shotgun (WGS) entry which is preliminary data.</text>
</comment>
<evidence type="ECO:0000256" key="4">
    <source>
        <dbReference type="ARBA" id="ARBA00022989"/>
    </source>
</evidence>
<reference evidence="7 8" key="1">
    <citation type="submission" date="2024-06" db="EMBL/GenBank/DDBJ databases">
        <title>Genomics of switchgrass bacterial isolates.</title>
        <authorList>
            <person name="Shade A."/>
        </authorList>
    </citation>
    <scope>NUCLEOTIDE SEQUENCE [LARGE SCALE GENOMIC DNA]</scope>
    <source>
        <strain evidence="7 8">PvP084</strain>
    </source>
</reference>
<evidence type="ECO:0000256" key="1">
    <source>
        <dbReference type="ARBA" id="ARBA00004651"/>
    </source>
</evidence>
<comment type="subcellular location">
    <subcellularLocation>
        <location evidence="1">Cell membrane</location>
        <topology evidence="1">Multi-pass membrane protein</topology>
    </subcellularLocation>
</comment>
<keyword evidence="3" id="KW-0812">Transmembrane</keyword>
<evidence type="ECO:0000256" key="5">
    <source>
        <dbReference type="ARBA" id="ARBA00023136"/>
    </source>
</evidence>
<sequence>MPVSALAIGRISRGEPCRARRGDPVGPAARWYAGLARALLIWVLLLVPDAAIPADARRTPPPLHRAAEIEALVNRAADVLESEGARAFDAFRRRGGVWRYGDVYLFVVDLRGIVLFNAAHPNREGHDLLHERDADGKQFHQDFIDAVTRFGSGWVDYMFPKPGQAAPSVKWSYVCATRVAGVEALVGAGVYVE</sequence>
<evidence type="ECO:0000256" key="3">
    <source>
        <dbReference type="ARBA" id="ARBA00022692"/>
    </source>
</evidence>
<dbReference type="InterPro" id="IPR033480">
    <property type="entry name" value="sCache_2"/>
</dbReference>
<name>A0ABV2NF10_9HYPH</name>
<gene>
    <name evidence="7" type="ORF">ABIC20_002348</name>
</gene>
<dbReference type="SMART" id="SM01049">
    <property type="entry name" value="Cache_2"/>
    <property type="match status" value="1"/>
</dbReference>
<dbReference type="InterPro" id="IPR004010">
    <property type="entry name" value="Double_Cache_2"/>
</dbReference>
<dbReference type="Proteomes" id="UP001549119">
    <property type="component" value="Unassembled WGS sequence"/>
</dbReference>
<dbReference type="Gene3D" id="3.30.450.20">
    <property type="entry name" value="PAS domain"/>
    <property type="match status" value="1"/>
</dbReference>
<dbReference type="EMBL" id="JBEPNW010000002">
    <property type="protein sequence ID" value="MET3865039.1"/>
    <property type="molecule type" value="Genomic_DNA"/>
</dbReference>
<dbReference type="Pfam" id="PF08269">
    <property type="entry name" value="dCache_2"/>
    <property type="match status" value="1"/>
</dbReference>
<organism evidence="7 8">
    <name type="scientific">Methylobacterium radiotolerans</name>
    <dbReference type="NCBI Taxonomy" id="31998"/>
    <lineage>
        <taxon>Bacteria</taxon>
        <taxon>Pseudomonadati</taxon>
        <taxon>Pseudomonadota</taxon>
        <taxon>Alphaproteobacteria</taxon>
        <taxon>Hyphomicrobiales</taxon>
        <taxon>Methylobacteriaceae</taxon>
        <taxon>Methylobacterium</taxon>
    </lineage>
</organism>
<accession>A0ABV2NF10</accession>
<keyword evidence="8" id="KW-1185">Reference proteome</keyword>
<evidence type="ECO:0000256" key="2">
    <source>
        <dbReference type="ARBA" id="ARBA00022475"/>
    </source>
</evidence>
<protein>
    <recommendedName>
        <fullName evidence="6">Single Cache domain-containing protein</fullName>
    </recommendedName>
</protein>
<dbReference type="RefSeq" id="WP_106427871.1">
    <property type="nucleotide sequence ID" value="NZ_JAZBNP010000001.1"/>
</dbReference>
<feature type="domain" description="Single Cache" evidence="6">
    <location>
        <begin position="65"/>
        <end position="141"/>
    </location>
</feature>
<keyword evidence="5" id="KW-0472">Membrane</keyword>